<keyword evidence="3" id="KW-1185">Reference proteome</keyword>
<keyword evidence="1" id="KW-1133">Transmembrane helix</keyword>
<evidence type="ECO:0000256" key="1">
    <source>
        <dbReference type="SAM" id="Phobius"/>
    </source>
</evidence>
<accession>A0A8W8NX26</accession>
<evidence type="ECO:0000313" key="2">
    <source>
        <dbReference type="EnsemblMetazoa" id="G8194.2:cds"/>
    </source>
</evidence>
<dbReference type="AlphaFoldDB" id="A0A8W8NX26"/>
<dbReference type="GO" id="GO:0008270">
    <property type="term" value="F:zinc ion binding"/>
    <property type="evidence" value="ECO:0007669"/>
    <property type="project" value="UniProtKB-KW"/>
</dbReference>
<feature type="transmembrane region" description="Helical" evidence="1">
    <location>
        <begin position="12"/>
        <end position="36"/>
    </location>
</feature>
<dbReference type="Gene3D" id="2.120.10.30">
    <property type="entry name" value="TolB, C-terminal domain"/>
    <property type="match status" value="1"/>
</dbReference>
<keyword evidence="1" id="KW-0472">Membrane</keyword>
<dbReference type="InterPro" id="IPR050952">
    <property type="entry name" value="TRIM-NHL_E3_ligases"/>
</dbReference>
<name>A0A8W8NX26_MAGGI</name>
<evidence type="ECO:0000313" key="3">
    <source>
        <dbReference type="Proteomes" id="UP000005408"/>
    </source>
</evidence>
<dbReference type="InterPro" id="IPR011042">
    <property type="entry name" value="6-blade_b-propeller_TolB-like"/>
</dbReference>
<dbReference type="PANTHER" id="PTHR24104">
    <property type="entry name" value="E3 UBIQUITIN-PROTEIN LIGASE NHLRC1-RELATED"/>
    <property type="match status" value="1"/>
</dbReference>
<dbReference type="GO" id="GO:0043161">
    <property type="term" value="P:proteasome-mediated ubiquitin-dependent protein catabolic process"/>
    <property type="evidence" value="ECO:0007669"/>
    <property type="project" value="TreeGrafter"/>
</dbReference>
<dbReference type="PANTHER" id="PTHR24104:SF25">
    <property type="entry name" value="PROTEIN LIN-41"/>
    <property type="match status" value="1"/>
</dbReference>
<protein>
    <recommendedName>
        <fullName evidence="4">Tripartite motif-containing protein 2</fullName>
    </recommendedName>
</protein>
<dbReference type="Proteomes" id="UP000005408">
    <property type="component" value="Unassembled WGS sequence"/>
</dbReference>
<dbReference type="EnsemblMetazoa" id="G8194.2">
    <property type="protein sequence ID" value="G8194.2:cds"/>
    <property type="gene ID" value="G8194"/>
</dbReference>
<reference evidence="2" key="1">
    <citation type="submission" date="2022-08" db="UniProtKB">
        <authorList>
            <consortium name="EnsemblMetazoa"/>
        </authorList>
    </citation>
    <scope>IDENTIFICATION</scope>
    <source>
        <strain evidence="2">05x7-T-G4-1.051#20</strain>
    </source>
</reference>
<dbReference type="SUPFAM" id="SSF101898">
    <property type="entry name" value="NHL repeat"/>
    <property type="match status" value="1"/>
</dbReference>
<dbReference type="GO" id="GO:0061630">
    <property type="term" value="F:ubiquitin protein ligase activity"/>
    <property type="evidence" value="ECO:0007669"/>
    <property type="project" value="TreeGrafter"/>
</dbReference>
<dbReference type="GO" id="GO:0000209">
    <property type="term" value="P:protein polyubiquitination"/>
    <property type="evidence" value="ECO:0007669"/>
    <property type="project" value="TreeGrafter"/>
</dbReference>
<keyword evidence="1" id="KW-0812">Transmembrane</keyword>
<evidence type="ECO:0008006" key="4">
    <source>
        <dbReference type="Google" id="ProtNLM"/>
    </source>
</evidence>
<proteinExistence type="predicted"/>
<organism evidence="2 3">
    <name type="scientific">Magallana gigas</name>
    <name type="common">Pacific oyster</name>
    <name type="synonym">Crassostrea gigas</name>
    <dbReference type="NCBI Taxonomy" id="29159"/>
    <lineage>
        <taxon>Eukaryota</taxon>
        <taxon>Metazoa</taxon>
        <taxon>Spiralia</taxon>
        <taxon>Lophotrochozoa</taxon>
        <taxon>Mollusca</taxon>
        <taxon>Bivalvia</taxon>
        <taxon>Autobranchia</taxon>
        <taxon>Pteriomorphia</taxon>
        <taxon>Ostreida</taxon>
        <taxon>Ostreoidea</taxon>
        <taxon>Ostreidae</taxon>
        <taxon>Magallana</taxon>
    </lineage>
</organism>
<dbReference type="EnsemblMetazoa" id="G8194.3">
    <property type="protein sequence ID" value="G8194.3:cds"/>
    <property type="gene ID" value="G8194"/>
</dbReference>
<dbReference type="EnsemblMetazoa" id="G8194.1">
    <property type="protein sequence ID" value="G8194.1:cds"/>
    <property type="gene ID" value="G8194"/>
</dbReference>
<sequence length="407" mass="46352">ILREIRDMCLKSIVNLVKSLCVSIVLGTIKMLQFLLSIKAARPPKIHLHNNQPAMIESRNKKKVKESPSIIQHKERGNRCIANDTVLELMSSPDLLYYRKLTTVDGCYHISCLTSNQVWVSDGHNLILTNTKGFPLHYVKNLCSDLSNGLHTVNNEGELIYIDKDKNINKLSTDMKTITKFIKRTNSRWKPQCVYLSPFTGDLLVGMYREKPRTGKVTRYNQSGQETQTIQHYNTGRGLYSDPIYITENKNLDVVVSDNNRAVVVTERGGRHRFSYTGHPSGSGLWPCGICTDTLSHILVCDGYSNTLQMIDKDGQFLSNLLINSKKMGEPFSLSYDVNTHRLWVGSWDSKLCVFKYITRQGDLTDENTQPPLRDALSSSTQASEFAWDFMLTDEPFHYTLDREDIL</sequence>